<feature type="domain" description="HTH crp-type" evidence="5">
    <location>
        <begin position="189"/>
        <end position="261"/>
    </location>
</feature>
<evidence type="ECO:0000259" key="5">
    <source>
        <dbReference type="PROSITE" id="PS51063"/>
    </source>
</evidence>
<dbReference type="InterPro" id="IPR036390">
    <property type="entry name" value="WH_DNA-bd_sf"/>
</dbReference>
<dbReference type="GO" id="GO:0005829">
    <property type="term" value="C:cytosol"/>
    <property type="evidence" value="ECO:0007669"/>
    <property type="project" value="TreeGrafter"/>
</dbReference>
<dbReference type="PROSITE" id="PS51063">
    <property type="entry name" value="HTH_CRP_2"/>
    <property type="match status" value="1"/>
</dbReference>
<accession>A0A7C9TIF9</accession>
<dbReference type="Pfam" id="PF13545">
    <property type="entry name" value="HTH_Crp_2"/>
    <property type="match status" value="1"/>
</dbReference>
<keyword evidence="3" id="KW-0804">Transcription</keyword>
<dbReference type="PANTHER" id="PTHR24567">
    <property type="entry name" value="CRP FAMILY TRANSCRIPTIONAL REGULATORY PROTEIN"/>
    <property type="match status" value="1"/>
</dbReference>
<evidence type="ECO:0000256" key="3">
    <source>
        <dbReference type="ARBA" id="ARBA00023163"/>
    </source>
</evidence>
<dbReference type="EMBL" id="JAAGOH010000008">
    <property type="protein sequence ID" value="NDY91261.1"/>
    <property type="molecule type" value="Genomic_DNA"/>
</dbReference>
<name>A0A7C9TIF9_9BURK</name>
<evidence type="ECO:0000256" key="2">
    <source>
        <dbReference type="ARBA" id="ARBA00023125"/>
    </source>
</evidence>
<evidence type="ECO:0000259" key="4">
    <source>
        <dbReference type="PROSITE" id="PS50042"/>
    </source>
</evidence>
<dbReference type="InterPro" id="IPR050397">
    <property type="entry name" value="Env_Response_Regulators"/>
</dbReference>
<evidence type="ECO:0000256" key="1">
    <source>
        <dbReference type="ARBA" id="ARBA00023015"/>
    </source>
</evidence>
<dbReference type="InterPro" id="IPR012318">
    <property type="entry name" value="HTH_CRP"/>
</dbReference>
<dbReference type="InterPro" id="IPR018490">
    <property type="entry name" value="cNMP-bd_dom_sf"/>
</dbReference>
<dbReference type="RefSeq" id="WP_163457115.1">
    <property type="nucleotide sequence ID" value="NZ_JAAGOH010000008.1"/>
</dbReference>
<organism evidence="6 7">
    <name type="scientific">Ideonella livida</name>
    <dbReference type="NCBI Taxonomy" id="2707176"/>
    <lineage>
        <taxon>Bacteria</taxon>
        <taxon>Pseudomonadati</taxon>
        <taxon>Pseudomonadota</taxon>
        <taxon>Betaproteobacteria</taxon>
        <taxon>Burkholderiales</taxon>
        <taxon>Sphaerotilaceae</taxon>
        <taxon>Ideonella</taxon>
    </lineage>
</organism>
<dbReference type="AlphaFoldDB" id="A0A7C9TIF9"/>
<protein>
    <submittedName>
        <fullName evidence="6">Crp/Fnr family transcriptional regulator</fullName>
    </submittedName>
</protein>
<dbReference type="SMART" id="SM00419">
    <property type="entry name" value="HTH_CRP"/>
    <property type="match status" value="1"/>
</dbReference>
<dbReference type="InterPro" id="IPR014710">
    <property type="entry name" value="RmlC-like_jellyroll"/>
</dbReference>
<keyword evidence="1" id="KW-0805">Transcription regulation</keyword>
<dbReference type="GO" id="GO:0003677">
    <property type="term" value="F:DNA binding"/>
    <property type="evidence" value="ECO:0007669"/>
    <property type="project" value="UniProtKB-KW"/>
</dbReference>
<dbReference type="PANTHER" id="PTHR24567:SF74">
    <property type="entry name" value="HTH-TYPE TRANSCRIPTIONAL REGULATOR ARCR"/>
    <property type="match status" value="1"/>
</dbReference>
<evidence type="ECO:0000313" key="7">
    <source>
        <dbReference type="Proteomes" id="UP000484255"/>
    </source>
</evidence>
<evidence type="ECO:0000313" key="6">
    <source>
        <dbReference type="EMBL" id="NDY91261.1"/>
    </source>
</evidence>
<dbReference type="InterPro" id="IPR000595">
    <property type="entry name" value="cNMP-bd_dom"/>
</dbReference>
<sequence length="274" mass="30249">MSWNPHFTTPAAGGTPVNGRVPVTTWAPTGGYGRTAMRPEPALHLHEERAVVQNPWFQELGADLQRALMAACSVRRVRAGTTLLRSNLRAESWYGLALGVVRLSVPLDNGRHLTLSLVRPGEWFGDVSMLDERSPWEAEALTDVTLLWMPRAALLDLLERFPAFGLALARLNSTRTRQLTQLLAGAVSQPLRQRVAQLLVYVGKRFGVPHAAGTRVTLKLSQRDLADMLGVCRQRVNVCLKRMERESLVQVDDGHLVLQLTGLRTVVTSPPDAS</sequence>
<dbReference type="PROSITE" id="PS50042">
    <property type="entry name" value="CNMP_BINDING_3"/>
    <property type="match status" value="1"/>
</dbReference>
<dbReference type="Gene3D" id="2.60.120.10">
    <property type="entry name" value="Jelly Rolls"/>
    <property type="match status" value="1"/>
</dbReference>
<dbReference type="SUPFAM" id="SSF46785">
    <property type="entry name" value="Winged helix' DNA-binding domain"/>
    <property type="match status" value="1"/>
</dbReference>
<dbReference type="Pfam" id="PF00027">
    <property type="entry name" value="cNMP_binding"/>
    <property type="match status" value="1"/>
</dbReference>
<comment type="caution">
    <text evidence="6">The sequence shown here is derived from an EMBL/GenBank/DDBJ whole genome shotgun (WGS) entry which is preliminary data.</text>
</comment>
<keyword evidence="7" id="KW-1185">Reference proteome</keyword>
<dbReference type="CDD" id="cd00038">
    <property type="entry name" value="CAP_ED"/>
    <property type="match status" value="1"/>
</dbReference>
<dbReference type="InterPro" id="IPR036388">
    <property type="entry name" value="WH-like_DNA-bd_sf"/>
</dbReference>
<feature type="domain" description="Cyclic nucleotide-binding" evidence="4">
    <location>
        <begin position="56"/>
        <end position="138"/>
    </location>
</feature>
<reference evidence="6 7" key="1">
    <citation type="submission" date="2020-02" db="EMBL/GenBank/DDBJ databases">
        <title>Ideonella bacterium strain TBM-1.</title>
        <authorList>
            <person name="Chen W.-M."/>
        </authorList>
    </citation>
    <scope>NUCLEOTIDE SEQUENCE [LARGE SCALE GENOMIC DNA]</scope>
    <source>
        <strain evidence="6 7">TBM-1</strain>
    </source>
</reference>
<dbReference type="Gene3D" id="1.10.10.10">
    <property type="entry name" value="Winged helix-like DNA-binding domain superfamily/Winged helix DNA-binding domain"/>
    <property type="match status" value="1"/>
</dbReference>
<dbReference type="SMART" id="SM00100">
    <property type="entry name" value="cNMP"/>
    <property type="match status" value="1"/>
</dbReference>
<proteinExistence type="predicted"/>
<keyword evidence="2" id="KW-0238">DNA-binding</keyword>
<dbReference type="SUPFAM" id="SSF51206">
    <property type="entry name" value="cAMP-binding domain-like"/>
    <property type="match status" value="1"/>
</dbReference>
<gene>
    <name evidence="6" type="ORF">G3A44_08670</name>
</gene>
<dbReference type="Proteomes" id="UP000484255">
    <property type="component" value="Unassembled WGS sequence"/>
</dbReference>
<dbReference type="GO" id="GO:0003700">
    <property type="term" value="F:DNA-binding transcription factor activity"/>
    <property type="evidence" value="ECO:0007669"/>
    <property type="project" value="TreeGrafter"/>
</dbReference>